<comment type="caution">
    <text evidence="2">The sequence shown here is derived from an EMBL/GenBank/DDBJ whole genome shotgun (WGS) entry which is preliminary data.</text>
</comment>
<evidence type="ECO:0000256" key="1">
    <source>
        <dbReference type="SAM" id="MobiDB-lite"/>
    </source>
</evidence>
<evidence type="ECO:0000313" key="3">
    <source>
        <dbReference type="Proteomes" id="UP000565441"/>
    </source>
</evidence>
<keyword evidence="3" id="KW-1185">Reference proteome</keyword>
<protein>
    <submittedName>
        <fullName evidence="2">Uncharacterized protein</fullName>
    </submittedName>
</protein>
<feature type="compositionally biased region" description="Low complexity" evidence="1">
    <location>
        <begin position="75"/>
        <end position="88"/>
    </location>
</feature>
<sequence length="172" mass="18337">MQVIGGCTASAWTVSTWLSCEPLKPRLDAIRGCVQTCCTLTPCETWADGVKVWRIADCVERVIKEGKKCHRHAATKGSSTAPSSTPPISKHRPAHARTHGQSLCPLSAHPGNDTNFASTGPRPRRRPRYVTKALTATATTPLPPPPAPVPLARALALTLNRLHPASATEALA</sequence>
<name>A0A8H5H4M9_9AGAR</name>
<organism evidence="2 3">
    <name type="scientific">Tricholomella constricta</name>
    <dbReference type="NCBI Taxonomy" id="117010"/>
    <lineage>
        <taxon>Eukaryota</taxon>
        <taxon>Fungi</taxon>
        <taxon>Dikarya</taxon>
        <taxon>Basidiomycota</taxon>
        <taxon>Agaricomycotina</taxon>
        <taxon>Agaricomycetes</taxon>
        <taxon>Agaricomycetidae</taxon>
        <taxon>Agaricales</taxon>
        <taxon>Tricholomatineae</taxon>
        <taxon>Lyophyllaceae</taxon>
        <taxon>Tricholomella</taxon>
    </lineage>
</organism>
<reference evidence="2 3" key="1">
    <citation type="journal article" date="2020" name="ISME J.">
        <title>Uncovering the hidden diversity of litter-decomposition mechanisms in mushroom-forming fungi.</title>
        <authorList>
            <person name="Floudas D."/>
            <person name="Bentzer J."/>
            <person name="Ahren D."/>
            <person name="Johansson T."/>
            <person name="Persson P."/>
            <person name="Tunlid A."/>
        </authorList>
    </citation>
    <scope>NUCLEOTIDE SEQUENCE [LARGE SCALE GENOMIC DNA]</scope>
    <source>
        <strain evidence="2 3">CBS 661.87</strain>
    </source>
</reference>
<dbReference type="EMBL" id="JAACJP010000027">
    <property type="protein sequence ID" value="KAF5376662.1"/>
    <property type="molecule type" value="Genomic_DNA"/>
</dbReference>
<proteinExistence type="predicted"/>
<feature type="compositionally biased region" description="Basic residues" evidence="1">
    <location>
        <begin position="89"/>
        <end position="98"/>
    </location>
</feature>
<dbReference type="Proteomes" id="UP000565441">
    <property type="component" value="Unassembled WGS sequence"/>
</dbReference>
<gene>
    <name evidence="2" type="ORF">D9615_007784</name>
</gene>
<feature type="region of interest" description="Disordered" evidence="1">
    <location>
        <begin position="69"/>
        <end position="127"/>
    </location>
</feature>
<evidence type="ECO:0000313" key="2">
    <source>
        <dbReference type="EMBL" id="KAF5376662.1"/>
    </source>
</evidence>
<accession>A0A8H5H4M9</accession>
<dbReference type="AlphaFoldDB" id="A0A8H5H4M9"/>